<evidence type="ECO:0000256" key="1">
    <source>
        <dbReference type="SAM" id="Phobius"/>
    </source>
</evidence>
<evidence type="ECO:0000313" key="4">
    <source>
        <dbReference type="Proteomes" id="UP000602076"/>
    </source>
</evidence>
<dbReference type="InterPro" id="IPR058653">
    <property type="entry name" value="NfeD2_TM"/>
</dbReference>
<dbReference type="EMBL" id="JACXSI010000014">
    <property type="protein sequence ID" value="MBD3108158.1"/>
    <property type="molecule type" value="Genomic_DNA"/>
</dbReference>
<dbReference type="Pfam" id="PF25842">
    <property type="entry name" value="NfeD_TM"/>
    <property type="match status" value="1"/>
</dbReference>
<feature type="domain" description="Membrane protein NfeD2 N-terminal transmembrane" evidence="2">
    <location>
        <begin position="2"/>
        <end position="97"/>
    </location>
</feature>
<dbReference type="Gene3D" id="2.40.50.140">
    <property type="entry name" value="Nucleic acid-binding proteins"/>
    <property type="match status" value="1"/>
</dbReference>
<dbReference type="InterPro" id="IPR012340">
    <property type="entry name" value="NA-bd_OB-fold"/>
</dbReference>
<proteinExistence type="predicted"/>
<feature type="transmembrane region" description="Helical" evidence="1">
    <location>
        <begin position="64"/>
        <end position="92"/>
    </location>
</feature>
<dbReference type="Proteomes" id="UP000602076">
    <property type="component" value="Unassembled WGS sequence"/>
</dbReference>
<keyword evidence="1" id="KW-0812">Transmembrane</keyword>
<protein>
    <recommendedName>
        <fullName evidence="2">Membrane protein NfeD2 N-terminal transmembrane domain-containing protein</fullName>
    </recommendedName>
</protein>
<sequence length="182" mass="19759">MTLSSIFITIFIVTLVILFANLLLGGVFDLALGLDSEIFNLTTTLCFMGVASFIGYILVNYTSFSTALILTLAALISLALTVILNIFVFIPLSKMESSTAFRLEDLQGEVGEVTLAILPDSVGELTVPTGLGTVTRTARSYDGSHIELGEQALIIEVKEHIFYVVKYDENFDSTKIKKSGGF</sequence>
<evidence type="ECO:0000259" key="2">
    <source>
        <dbReference type="Pfam" id="PF25842"/>
    </source>
</evidence>
<feature type="transmembrane region" description="Helical" evidence="1">
    <location>
        <begin position="6"/>
        <end position="31"/>
    </location>
</feature>
<keyword evidence="1" id="KW-0472">Membrane</keyword>
<organism evidence="3 4">
    <name type="scientific">Peribacillus faecalis</name>
    <dbReference type="NCBI Taxonomy" id="2772559"/>
    <lineage>
        <taxon>Bacteria</taxon>
        <taxon>Bacillati</taxon>
        <taxon>Bacillota</taxon>
        <taxon>Bacilli</taxon>
        <taxon>Bacillales</taxon>
        <taxon>Bacillaceae</taxon>
        <taxon>Peribacillus</taxon>
    </lineage>
</organism>
<feature type="transmembrane region" description="Helical" evidence="1">
    <location>
        <begin position="38"/>
        <end position="58"/>
    </location>
</feature>
<keyword evidence="4" id="KW-1185">Reference proteome</keyword>
<gene>
    <name evidence="3" type="ORF">IEO70_07235</name>
</gene>
<dbReference type="AlphaFoldDB" id="A0A927HC85"/>
<comment type="caution">
    <text evidence="3">The sequence shown here is derived from an EMBL/GenBank/DDBJ whole genome shotgun (WGS) entry which is preliminary data.</text>
</comment>
<reference evidence="3" key="1">
    <citation type="submission" date="2020-09" db="EMBL/GenBank/DDBJ databases">
        <title>Bacillus faecalis sp. nov., a moderately halophilic bacterium isolated from cow faeces.</title>
        <authorList>
            <person name="Jiang L."/>
            <person name="Lee J."/>
        </authorList>
    </citation>
    <scope>NUCLEOTIDE SEQUENCE</scope>
    <source>
        <strain evidence="3">AGMB 02131</strain>
    </source>
</reference>
<evidence type="ECO:0000313" key="3">
    <source>
        <dbReference type="EMBL" id="MBD3108158.1"/>
    </source>
</evidence>
<accession>A0A927HC85</accession>
<dbReference type="RefSeq" id="WP_190997699.1">
    <property type="nucleotide sequence ID" value="NZ_JACXSI010000014.1"/>
</dbReference>
<keyword evidence="1" id="KW-1133">Transmembrane helix</keyword>
<name>A0A927HC85_9BACI</name>